<feature type="domain" description="Plastocyanin-like" evidence="14">
    <location>
        <begin position="28"/>
        <end position="142"/>
    </location>
</feature>
<evidence type="ECO:0000259" key="13">
    <source>
        <dbReference type="Pfam" id="PF07731"/>
    </source>
</evidence>
<keyword evidence="3" id="KW-0410">Iron transport</keyword>
<dbReference type="GO" id="GO:0010106">
    <property type="term" value="P:cellular response to iron ion starvation"/>
    <property type="evidence" value="ECO:0007669"/>
    <property type="project" value="TreeGrafter"/>
</dbReference>
<evidence type="ECO:0000256" key="7">
    <source>
        <dbReference type="ARBA" id="ARBA00023008"/>
    </source>
</evidence>
<dbReference type="InterPro" id="IPR008972">
    <property type="entry name" value="Cupredoxin"/>
</dbReference>
<dbReference type="AlphaFoldDB" id="A0A0H5CBS8"/>
<comment type="cofactor">
    <cofactor evidence="1">
        <name>Cu cation</name>
        <dbReference type="ChEBI" id="CHEBI:23378"/>
    </cofactor>
</comment>
<dbReference type="PROSITE" id="PS00079">
    <property type="entry name" value="MULTICOPPER_OXIDASE1"/>
    <property type="match status" value="2"/>
</dbReference>
<dbReference type="SUPFAM" id="SSF49503">
    <property type="entry name" value="Cupredoxins"/>
    <property type="match status" value="3"/>
</dbReference>
<keyword evidence="3" id="KW-0408">Iron</keyword>
<evidence type="ECO:0000313" key="15">
    <source>
        <dbReference type="EMBL" id="CEP22024.1"/>
    </source>
</evidence>
<evidence type="ECO:0000256" key="11">
    <source>
        <dbReference type="SAM" id="SignalP"/>
    </source>
</evidence>
<feature type="transmembrane region" description="Helical" evidence="10">
    <location>
        <begin position="631"/>
        <end position="649"/>
    </location>
</feature>
<dbReference type="PANTHER" id="PTHR11709">
    <property type="entry name" value="MULTI-COPPER OXIDASE"/>
    <property type="match status" value="1"/>
</dbReference>
<keyword evidence="10" id="KW-1133">Transmembrane helix</keyword>
<evidence type="ECO:0000313" key="16">
    <source>
        <dbReference type="Proteomes" id="UP000038830"/>
    </source>
</evidence>
<keyword evidence="10" id="KW-0812">Transmembrane</keyword>
<dbReference type="Proteomes" id="UP000038830">
    <property type="component" value="Unassembled WGS sequence"/>
</dbReference>
<gene>
    <name evidence="15" type="ORF">BN1211_2288</name>
</gene>
<dbReference type="Pfam" id="PF00394">
    <property type="entry name" value="Cu-oxidase"/>
    <property type="match status" value="1"/>
</dbReference>
<dbReference type="Pfam" id="PF07731">
    <property type="entry name" value="Cu-oxidase_2"/>
    <property type="match status" value="1"/>
</dbReference>
<dbReference type="InterPro" id="IPR011707">
    <property type="entry name" value="Cu-oxidase-like_N"/>
</dbReference>
<dbReference type="InterPro" id="IPR001117">
    <property type="entry name" value="Cu-oxidase_2nd"/>
</dbReference>
<evidence type="ECO:0000256" key="9">
    <source>
        <dbReference type="SAM" id="MobiDB-lite"/>
    </source>
</evidence>
<keyword evidence="6" id="KW-0560">Oxidoreductase</keyword>
<dbReference type="GO" id="GO:0033215">
    <property type="term" value="P:reductive iron assimilation"/>
    <property type="evidence" value="ECO:0007669"/>
    <property type="project" value="TreeGrafter"/>
</dbReference>
<feature type="compositionally biased region" description="Low complexity" evidence="9">
    <location>
        <begin position="581"/>
        <end position="596"/>
    </location>
</feature>
<evidence type="ECO:0000259" key="12">
    <source>
        <dbReference type="Pfam" id="PF00394"/>
    </source>
</evidence>
<reference evidence="16" key="1">
    <citation type="journal article" date="2015" name="J. Biotechnol.">
        <title>The structure of the Cyberlindnera jadinii genome and its relation to Candida utilis analyzed by the occurrence of single nucleotide polymorphisms.</title>
        <authorList>
            <person name="Rupp O."/>
            <person name="Brinkrolf K."/>
            <person name="Buerth C."/>
            <person name="Kunigo M."/>
            <person name="Schneider J."/>
            <person name="Jaenicke S."/>
            <person name="Goesmann A."/>
            <person name="Puehler A."/>
            <person name="Jaeger K.-E."/>
            <person name="Ernst J.F."/>
        </authorList>
    </citation>
    <scope>NUCLEOTIDE SEQUENCE [LARGE SCALE GENOMIC DNA]</scope>
    <source>
        <strain evidence="16">ATCC 18201 / CBS 1600 / BCRC 20928 / JCM 3617 / NBRC 0987 / NRRL Y-1542</strain>
    </source>
</reference>
<feature type="signal peptide" evidence="11">
    <location>
        <begin position="1"/>
        <end position="16"/>
    </location>
</feature>
<evidence type="ECO:0000256" key="8">
    <source>
        <dbReference type="ARBA" id="ARBA00023065"/>
    </source>
</evidence>
<feature type="chain" id="PRO_5005217470" evidence="11">
    <location>
        <begin position="17"/>
        <end position="669"/>
    </location>
</feature>
<proteinExistence type="inferred from homology"/>
<dbReference type="PROSITE" id="PS00080">
    <property type="entry name" value="MULTICOPPER_OXIDASE2"/>
    <property type="match status" value="1"/>
</dbReference>
<feature type="domain" description="Plastocyanin-like" evidence="12">
    <location>
        <begin position="152"/>
        <end position="289"/>
    </location>
</feature>
<dbReference type="InterPro" id="IPR011706">
    <property type="entry name" value="Cu-oxidase_C"/>
</dbReference>
<evidence type="ECO:0000256" key="1">
    <source>
        <dbReference type="ARBA" id="ARBA00001935"/>
    </source>
</evidence>
<organism evidence="15 16">
    <name type="scientific">Cyberlindnera jadinii (strain ATCC 18201 / CBS 1600 / BCRC 20928 / JCM 3617 / NBRC 0987 / NRRL Y-1542)</name>
    <name type="common">Torula yeast</name>
    <name type="synonym">Candida utilis</name>
    <dbReference type="NCBI Taxonomy" id="983966"/>
    <lineage>
        <taxon>Eukaryota</taxon>
        <taxon>Fungi</taxon>
        <taxon>Dikarya</taxon>
        <taxon>Ascomycota</taxon>
        <taxon>Saccharomycotina</taxon>
        <taxon>Saccharomycetes</taxon>
        <taxon>Phaffomycetales</taxon>
        <taxon>Phaffomycetaceae</taxon>
        <taxon>Cyberlindnera</taxon>
    </lineage>
</organism>
<dbReference type="PANTHER" id="PTHR11709:SF361">
    <property type="entry name" value="IRON TRANSPORT MULTICOPPER OXIDASE FET3"/>
    <property type="match status" value="1"/>
</dbReference>
<keyword evidence="10" id="KW-0472">Membrane</keyword>
<feature type="compositionally biased region" description="Basic residues" evidence="9">
    <location>
        <begin position="598"/>
        <end position="610"/>
    </location>
</feature>
<dbReference type="EMBL" id="CDQK01000002">
    <property type="protein sequence ID" value="CEP22024.1"/>
    <property type="molecule type" value="Genomic_DNA"/>
</dbReference>
<evidence type="ECO:0000256" key="6">
    <source>
        <dbReference type="ARBA" id="ARBA00023002"/>
    </source>
</evidence>
<keyword evidence="8" id="KW-0813">Transport</keyword>
<dbReference type="InterPro" id="IPR044130">
    <property type="entry name" value="CuRO_2_Fet3-like"/>
</dbReference>
<evidence type="ECO:0000256" key="4">
    <source>
        <dbReference type="ARBA" id="ARBA00022723"/>
    </source>
</evidence>
<keyword evidence="7" id="KW-0186">Copper</keyword>
<dbReference type="Gene3D" id="2.60.40.420">
    <property type="entry name" value="Cupredoxins - blue copper proteins"/>
    <property type="match status" value="3"/>
</dbReference>
<dbReference type="GO" id="GO:0004322">
    <property type="term" value="F:ferroxidase activity"/>
    <property type="evidence" value="ECO:0007669"/>
    <property type="project" value="TreeGrafter"/>
</dbReference>
<dbReference type="Pfam" id="PF07732">
    <property type="entry name" value="Cu-oxidase_3"/>
    <property type="match status" value="1"/>
</dbReference>
<feature type="domain" description="Plastocyanin-like" evidence="13">
    <location>
        <begin position="356"/>
        <end position="489"/>
    </location>
</feature>
<evidence type="ECO:0000256" key="2">
    <source>
        <dbReference type="ARBA" id="ARBA00010609"/>
    </source>
</evidence>
<dbReference type="InterPro" id="IPR045087">
    <property type="entry name" value="Cu-oxidase_fam"/>
</dbReference>
<sequence length="669" mass="75098">MLGIWLLLSFVSLAFGAGVTHNFEWVIGNQNLSPDGEVTREVITINNEWPAPQIRINKGDRVVIHVINNLKEDTSLHFHGIFQRNSSHMDGATMISQCPIPPGGEFTYDFTVPDQTGTYWYHSHSVAQYGDGLRGVFIVEDGDENELYDGDMAIMLADWYHTPSAILVEQMFAQGSRGGEPSIKSGLFNETERQSLFVQPDKTYLIRLVNGGMSATQYFYIEDHTITIVEVDGVKVDPVEVEAVQLATGQRYNVVLKTKSTSDRNYGVVQITNIMMNKKYTTNWLVYGEKEPEQEASVQVRKRVGDLNFYDDINLRPLGSIAKLPEPDHRLTFVYSSDHFNQYGTKYYTMNSHPHLSPKVPTLHTVFSANNGSKALDPKIYGEGTNAFILQKDEVVEIVLNSEDHMRHPFHLHGHNFQILTRGAHVHYREMQESQFPEYPAIRDTVNVPGSGHVVLRFKAQNPGVWFFHCHTEWHAVQGLGVVFIEAPDVMLETQTLPQMNKDLCVSYGAKPMGNAAGNDDLDDLTGEVKWPVRQQDWKPTTEETTTTIMPSTDRTTFMPTKTAMEQVKATTDANAITTTSTHTKATKQATTTTTTSRAHKGMGMRKKPHTTTNTTPMVATMDIQFKGEALFIYLIAMVVIAGIFAYLIQRGMNKLKKKIPLGGINSEV</sequence>
<dbReference type="InterPro" id="IPR002355">
    <property type="entry name" value="Cu_oxidase_Cu_BS"/>
</dbReference>
<feature type="region of interest" description="Disordered" evidence="9">
    <location>
        <begin position="581"/>
        <end position="614"/>
    </location>
</feature>
<dbReference type="InterPro" id="IPR033138">
    <property type="entry name" value="Cu_oxidase_CS"/>
</dbReference>
<protein>
    <submittedName>
        <fullName evidence="15">Uncharacterized protein</fullName>
    </submittedName>
</protein>
<comment type="similarity">
    <text evidence="2">Belongs to the multicopper oxidase family.</text>
</comment>
<keyword evidence="5 11" id="KW-0732">Signal</keyword>
<dbReference type="GO" id="GO:0005507">
    <property type="term" value="F:copper ion binding"/>
    <property type="evidence" value="ECO:0007669"/>
    <property type="project" value="InterPro"/>
</dbReference>
<dbReference type="GO" id="GO:0033573">
    <property type="term" value="C:high-affinity iron permease complex"/>
    <property type="evidence" value="ECO:0007669"/>
    <property type="project" value="TreeGrafter"/>
</dbReference>
<keyword evidence="4" id="KW-0479">Metal-binding</keyword>
<evidence type="ECO:0000256" key="10">
    <source>
        <dbReference type="SAM" id="Phobius"/>
    </source>
</evidence>
<evidence type="ECO:0000259" key="14">
    <source>
        <dbReference type="Pfam" id="PF07732"/>
    </source>
</evidence>
<evidence type="ECO:0000256" key="3">
    <source>
        <dbReference type="ARBA" id="ARBA00022496"/>
    </source>
</evidence>
<name>A0A0H5CBS8_CYBJN</name>
<accession>A0A0H5CBS8</accession>
<evidence type="ECO:0000256" key="5">
    <source>
        <dbReference type="ARBA" id="ARBA00022729"/>
    </source>
</evidence>
<keyword evidence="8" id="KW-0406">Ion transport</keyword>
<dbReference type="CDD" id="cd13877">
    <property type="entry name" value="CuRO_2_Fet3p_like"/>
    <property type="match status" value="1"/>
</dbReference>